<evidence type="ECO:0000313" key="2">
    <source>
        <dbReference type="EMBL" id="KAJ1107826.1"/>
    </source>
</evidence>
<dbReference type="Proteomes" id="UP001066276">
    <property type="component" value="Chromosome 9"/>
</dbReference>
<evidence type="ECO:0000313" key="3">
    <source>
        <dbReference type="Proteomes" id="UP001066276"/>
    </source>
</evidence>
<proteinExistence type="predicted"/>
<dbReference type="EMBL" id="JANPWB010000013">
    <property type="protein sequence ID" value="KAJ1107826.1"/>
    <property type="molecule type" value="Genomic_DNA"/>
</dbReference>
<protein>
    <submittedName>
        <fullName evidence="2">Uncharacterized protein</fullName>
    </submittedName>
</protein>
<dbReference type="AlphaFoldDB" id="A0AAV7MVR0"/>
<feature type="compositionally biased region" description="Polar residues" evidence="1">
    <location>
        <begin position="148"/>
        <end position="158"/>
    </location>
</feature>
<accession>A0AAV7MVR0</accession>
<feature type="compositionally biased region" description="Basic and acidic residues" evidence="1">
    <location>
        <begin position="121"/>
        <end position="131"/>
    </location>
</feature>
<evidence type="ECO:0000256" key="1">
    <source>
        <dbReference type="SAM" id="MobiDB-lite"/>
    </source>
</evidence>
<comment type="caution">
    <text evidence="2">The sequence shown here is derived from an EMBL/GenBank/DDBJ whole genome shotgun (WGS) entry which is preliminary data.</text>
</comment>
<reference evidence="2" key="1">
    <citation type="journal article" date="2022" name="bioRxiv">
        <title>Sequencing and chromosome-scale assembly of the giantPleurodeles waltlgenome.</title>
        <authorList>
            <person name="Brown T."/>
            <person name="Elewa A."/>
            <person name="Iarovenko S."/>
            <person name="Subramanian E."/>
            <person name="Araus A.J."/>
            <person name="Petzold A."/>
            <person name="Susuki M."/>
            <person name="Suzuki K.-i.T."/>
            <person name="Hayashi T."/>
            <person name="Toyoda A."/>
            <person name="Oliveira C."/>
            <person name="Osipova E."/>
            <person name="Leigh N.D."/>
            <person name="Simon A."/>
            <person name="Yun M.H."/>
        </authorList>
    </citation>
    <scope>NUCLEOTIDE SEQUENCE</scope>
    <source>
        <strain evidence="2">20211129_DDA</strain>
        <tissue evidence="2">Liver</tissue>
    </source>
</reference>
<keyword evidence="3" id="KW-1185">Reference proteome</keyword>
<name>A0AAV7MVR0_PLEWA</name>
<sequence>MSYKPTIKQFFHLFISVAVLVVFTKNALEKQLSESYLLLSFRPAILLLVAFSRNQEEEDRRRVEERWASHSDRATPAKSRYLLACPVLLRLSPVNIYETAECLGSTLEVVGSASHGIANSDKPREERRGGPADRGPSAKQQERLLKDSLQNPWTPGSS</sequence>
<organism evidence="2 3">
    <name type="scientific">Pleurodeles waltl</name>
    <name type="common">Iberian ribbed newt</name>
    <dbReference type="NCBI Taxonomy" id="8319"/>
    <lineage>
        <taxon>Eukaryota</taxon>
        <taxon>Metazoa</taxon>
        <taxon>Chordata</taxon>
        <taxon>Craniata</taxon>
        <taxon>Vertebrata</taxon>
        <taxon>Euteleostomi</taxon>
        <taxon>Amphibia</taxon>
        <taxon>Batrachia</taxon>
        <taxon>Caudata</taxon>
        <taxon>Salamandroidea</taxon>
        <taxon>Salamandridae</taxon>
        <taxon>Pleurodelinae</taxon>
        <taxon>Pleurodeles</taxon>
    </lineage>
</organism>
<gene>
    <name evidence="2" type="ORF">NDU88_005215</name>
</gene>
<feature type="region of interest" description="Disordered" evidence="1">
    <location>
        <begin position="115"/>
        <end position="158"/>
    </location>
</feature>